<gene>
    <name evidence="2" type="ORF">HNR46_003415</name>
</gene>
<comment type="caution">
    <text evidence="2">The sequence shown here is derived from an EMBL/GenBank/DDBJ whole genome shotgun (WGS) entry which is preliminary data.</text>
</comment>
<sequence>MKTCVLILSVSGLALSSLQAATVAVEAFDNATVQPGGPRSGSSGDAFFNVEGSANGSFASYGVADFAPGPLGTVTDITSMTLSLSQSNAGFTTDGGLNLYLDTSVSLSSIEPGSSPLAYDGSDPGTATDVSDGDLTLISLGTVTFTETASGDVDVFNLTLSPTAEAEILARLNASETIRVVIGTGDSTVAATYAGFSNSSFAGPTLTIEYVPEPSSGLLVMGGLSGLGLLRRRMRDGSPRVSSLDAV</sequence>
<dbReference type="AlphaFoldDB" id="A0A840VKG6"/>
<evidence type="ECO:0000313" key="2">
    <source>
        <dbReference type="EMBL" id="MBB5353161.1"/>
    </source>
</evidence>
<reference evidence="2 3" key="1">
    <citation type="submission" date="2020-08" db="EMBL/GenBank/DDBJ databases">
        <title>Genomic Encyclopedia of Type Strains, Phase IV (KMG-IV): sequencing the most valuable type-strain genomes for metagenomic binning, comparative biology and taxonomic classification.</title>
        <authorList>
            <person name="Goeker M."/>
        </authorList>
    </citation>
    <scope>NUCLEOTIDE SEQUENCE [LARGE SCALE GENOMIC DNA]</scope>
    <source>
        <strain evidence="2 3">YC6886</strain>
    </source>
</reference>
<feature type="chain" id="PRO_5032654140" description="PEP-CTERM protein-sorting domain-containing protein" evidence="1">
    <location>
        <begin position="21"/>
        <end position="247"/>
    </location>
</feature>
<protein>
    <recommendedName>
        <fullName evidence="4">PEP-CTERM protein-sorting domain-containing protein</fullName>
    </recommendedName>
</protein>
<evidence type="ECO:0000313" key="3">
    <source>
        <dbReference type="Proteomes" id="UP000557717"/>
    </source>
</evidence>
<keyword evidence="3" id="KW-1185">Reference proteome</keyword>
<proteinExistence type="predicted"/>
<dbReference type="InterPro" id="IPR013424">
    <property type="entry name" value="Ice-binding_C"/>
</dbReference>
<feature type="signal peptide" evidence="1">
    <location>
        <begin position="1"/>
        <end position="20"/>
    </location>
</feature>
<evidence type="ECO:0000256" key="1">
    <source>
        <dbReference type="SAM" id="SignalP"/>
    </source>
</evidence>
<dbReference type="NCBIfam" id="TIGR02595">
    <property type="entry name" value="PEP_CTERM"/>
    <property type="match status" value="1"/>
</dbReference>
<accession>A0A840VKG6</accession>
<keyword evidence="1" id="KW-0732">Signal</keyword>
<evidence type="ECO:0008006" key="4">
    <source>
        <dbReference type="Google" id="ProtNLM"/>
    </source>
</evidence>
<name>A0A840VKG6_9BACT</name>
<organism evidence="2 3">
    <name type="scientific">Haloferula luteola</name>
    <dbReference type="NCBI Taxonomy" id="595692"/>
    <lineage>
        <taxon>Bacteria</taxon>
        <taxon>Pseudomonadati</taxon>
        <taxon>Verrucomicrobiota</taxon>
        <taxon>Verrucomicrobiia</taxon>
        <taxon>Verrucomicrobiales</taxon>
        <taxon>Verrucomicrobiaceae</taxon>
        <taxon>Haloferula</taxon>
    </lineage>
</organism>
<dbReference type="Proteomes" id="UP000557717">
    <property type="component" value="Unassembled WGS sequence"/>
</dbReference>
<dbReference type="EMBL" id="JACHFD010000021">
    <property type="protein sequence ID" value="MBB5353161.1"/>
    <property type="molecule type" value="Genomic_DNA"/>
</dbReference>
<dbReference type="RefSeq" id="WP_184020769.1">
    <property type="nucleotide sequence ID" value="NZ_JACHFD010000021.1"/>
</dbReference>